<keyword evidence="7" id="KW-1185">Reference proteome</keyword>
<evidence type="ECO:0000256" key="2">
    <source>
        <dbReference type="ARBA" id="ARBA00022679"/>
    </source>
</evidence>
<feature type="domain" description="HipA-like C-terminal" evidence="4">
    <location>
        <begin position="171"/>
        <end position="387"/>
    </location>
</feature>
<protein>
    <recommendedName>
        <fullName evidence="8">HipA domain-containing protein</fullName>
    </recommendedName>
</protein>
<sequence length="430" mass="47280">MTSERPQPDEAYVWICLPGATEPIVAGRIEKRGEIFVFNYGRSYLARGDAIPIYREELPLEAGVIAPHPPLSIANCLRDGAPDAWGRRVIVNRLTGSKGTEAATVEFDELTYLLESGSDRIGALDFQASPTDYAPRRGGEATLAELQASAEKVLAGEPLHPELDQALHHGSSIGGARPKALLTDGTRKLIAKFSTSSDTFNVVKAEFIAMRLARACQINAAGVALAQASGKDIILVERFDRQRSGTGWTRRAMVSALTLFGLDEVAARHASYEELAHRIRSEFSSPRDTLRELYKRVVFNVLVGNTDDHARNHAAFWNGQTLSLTPAYDICPQPRTAREVNQAMKISGNAGDSRLATVLHLAPACHLSEDDACDIIRMQVGAISSGWRGVCNEARLSEVDEKYLWRRQFLHPYAFDSLPDALSDLRKWAD</sequence>
<organism evidence="6 7">
    <name type="scientific">Hyphomonas polymorpha PS728</name>
    <dbReference type="NCBI Taxonomy" id="1280954"/>
    <lineage>
        <taxon>Bacteria</taxon>
        <taxon>Pseudomonadati</taxon>
        <taxon>Pseudomonadota</taxon>
        <taxon>Alphaproteobacteria</taxon>
        <taxon>Hyphomonadales</taxon>
        <taxon>Hyphomonadaceae</taxon>
        <taxon>Hyphomonas</taxon>
    </lineage>
</organism>
<evidence type="ECO:0000256" key="3">
    <source>
        <dbReference type="ARBA" id="ARBA00022777"/>
    </source>
</evidence>
<accession>A0A062VBA2</accession>
<evidence type="ECO:0000256" key="1">
    <source>
        <dbReference type="ARBA" id="ARBA00010164"/>
    </source>
</evidence>
<comment type="similarity">
    <text evidence="1">Belongs to the HipA Ser/Thr kinase family.</text>
</comment>
<dbReference type="eggNOG" id="COG3550">
    <property type="taxonomic scope" value="Bacteria"/>
</dbReference>
<evidence type="ECO:0000259" key="5">
    <source>
        <dbReference type="Pfam" id="PF13657"/>
    </source>
</evidence>
<dbReference type="PATRIC" id="fig|1280954.3.peg.991"/>
<dbReference type="GO" id="GO:0005829">
    <property type="term" value="C:cytosol"/>
    <property type="evidence" value="ECO:0007669"/>
    <property type="project" value="TreeGrafter"/>
</dbReference>
<dbReference type="RefSeq" id="WP_035595204.1">
    <property type="nucleotide sequence ID" value="NZ_ARYM01000004.1"/>
</dbReference>
<name>A0A062VBA2_9PROT</name>
<dbReference type="Pfam" id="PF13657">
    <property type="entry name" value="Couple_hipA"/>
    <property type="match status" value="1"/>
</dbReference>
<dbReference type="Pfam" id="PF07804">
    <property type="entry name" value="HipA_C"/>
    <property type="match status" value="1"/>
</dbReference>
<evidence type="ECO:0000313" key="6">
    <source>
        <dbReference type="EMBL" id="KCZ99687.1"/>
    </source>
</evidence>
<dbReference type="InterPro" id="IPR012893">
    <property type="entry name" value="HipA-like_C"/>
</dbReference>
<dbReference type="STRING" id="1280954.HPO_04850"/>
<feature type="domain" description="HipA N-terminal subdomain 1" evidence="5">
    <location>
        <begin position="26"/>
        <end position="126"/>
    </location>
</feature>
<dbReference type="Proteomes" id="UP000027100">
    <property type="component" value="Unassembled WGS sequence"/>
</dbReference>
<dbReference type="InterPro" id="IPR017508">
    <property type="entry name" value="HipA_N1"/>
</dbReference>
<dbReference type="AlphaFoldDB" id="A0A062VBA2"/>
<evidence type="ECO:0008006" key="8">
    <source>
        <dbReference type="Google" id="ProtNLM"/>
    </source>
</evidence>
<dbReference type="GO" id="GO:0004674">
    <property type="term" value="F:protein serine/threonine kinase activity"/>
    <property type="evidence" value="ECO:0007669"/>
    <property type="project" value="TreeGrafter"/>
</dbReference>
<dbReference type="EMBL" id="ARYM01000004">
    <property type="protein sequence ID" value="KCZ99687.1"/>
    <property type="molecule type" value="Genomic_DNA"/>
</dbReference>
<evidence type="ECO:0000259" key="4">
    <source>
        <dbReference type="Pfam" id="PF07804"/>
    </source>
</evidence>
<reference evidence="6 7" key="1">
    <citation type="journal article" date="2014" name="Antonie Van Leeuwenhoek">
        <title>Hyphomonas beringensis sp. nov. and Hyphomonas chukchiensis sp. nov., isolated from surface seawater of the Bering Sea and Chukchi Sea.</title>
        <authorList>
            <person name="Li C."/>
            <person name="Lai Q."/>
            <person name="Li G."/>
            <person name="Dong C."/>
            <person name="Wang J."/>
            <person name="Liao Y."/>
            <person name="Shao Z."/>
        </authorList>
    </citation>
    <scope>NUCLEOTIDE SEQUENCE [LARGE SCALE GENOMIC DNA]</scope>
    <source>
        <strain evidence="6 7">PS728</strain>
    </source>
</reference>
<dbReference type="PANTHER" id="PTHR37419:SF8">
    <property type="entry name" value="TOXIN YJJJ"/>
    <property type="match status" value="1"/>
</dbReference>
<comment type="caution">
    <text evidence="6">The sequence shown here is derived from an EMBL/GenBank/DDBJ whole genome shotgun (WGS) entry which is preliminary data.</text>
</comment>
<proteinExistence type="inferred from homology"/>
<dbReference type="Gene3D" id="1.10.1070.20">
    <property type="match status" value="1"/>
</dbReference>
<dbReference type="OrthoDB" id="9805913at2"/>
<keyword evidence="3" id="KW-0418">Kinase</keyword>
<keyword evidence="2" id="KW-0808">Transferase</keyword>
<gene>
    <name evidence="6" type="ORF">HPO_04850</name>
</gene>
<dbReference type="InterPro" id="IPR052028">
    <property type="entry name" value="HipA_Ser/Thr_kinase"/>
</dbReference>
<evidence type="ECO:0000313" key="7">
    <source>
        <dbReference type="Proteomes" id="UP000027100"/>
    </source>
</evidence>
<dbReference type="PANTHER" id="PTHR37419">
    <property type="entry name" value="SERINE/THREONINE-PROTEIN KINASE TOXIN HIPA"/>
    <property type="match status" value="1"/>
</dbReference>